<proteinExistence type="inferred from homology"/>
<name>A0A1H7ZW36_9RHOB</name>
<evidence type="ECO:0000256" key="1">
    <source>
        <dbReference type="ARBA" id="ARBA00001947"/>
    </source>
</evidence>
<protein>
    <submittedName>
        <fullName evidence="12">Zinc protease</fullName>
    </submittedName>
</protein>
<evidence type="ECO:0000313" key="12">
    <source>
        <dbReference type="EMBL" id="SEM61709.1"/>
    </source>
</evidence>
<evidence type="ECO:0000259" key="11">
    <source>
        <dbReference type="Pfam" id="PF05193"/>
    </source>
</evidence>
<keyword evidence="6" id="KW-0862">Zinc</keyword>
<keyword evidence="9" id="KW-0732">Signal</keyword>
<dbReference type="GO" id="GO:0006508">
    <property type="term" value="P:proteolysis"/>
    <property type="evidence" value="ECO:0007669"/>
    <property type="project" value="UniProtKB-KW"/>
</dbReference>
<feature type="chain" id="PRO_5011611111" evidence="9">
    <location>
        <begin position="20"/>
        <end position="467"/>
    </location>
</feature>
<keyword evidence="5" id="KW-0378">Hydrolase</keyword>
<gene>
    <name evidence="12" type="ORF">SAMN04488003_102128</name>
</gene>
<organism evidence="12 13">
    <name type="scientific">Loktanella fryxellensis</name>
    <dbReference type="NCBI Taxonomy" id="245187"/>
    <lineage>
        <taxon>Bacteria</taxon>
        <taxon>Pseudomonadati</taxon>
        <taxon>Pseudomonadota</taxon>
        <taxon>Alphaproteobacteria</taxon>
        <taxon>Rhodobacterales</taxon>
        <taxon>Roseobacteraceae</taxon>
        <taxon>Loktanella</taxon>
    </lineage>
</organism>
<dbReference type="Gene3D" id="3.30.830.10">
    <property type="entry name" value="Metalloenzyme, LuxS/M16 peptidase-like"/>
    <property type="match status" value="2"/>
</dbReference>
<dbReference type="GO" id="GO:0046872">
    <property type="term" value="F:metal ion binding"/>
    <property type="evidence" value="ECO:0007669"/>
    <property type="project" value="UniProtKB-KW"/>
</dbReference>
<sequence length="467" mass="50657">MIRILAVPALLLAAHPLSAQSSGEQTFIFDDTTVTVSAPQTIGEDVTTFTLDNGMEVVVIEDHRAAVAVQMVWYRAGSADEPVGQSGVAHFLEHLLFKGTDTLAPGEFSSTVAANGGSDNAFTSYDYTAYFQRVAADRLPLMMQMESDRMENLAIGEGDIATERNVILEERNQRTENNPGALAREQFMAAQYQNHRYGVPIIGWKHEMEELSLQDALSFYDIHYSPNNAVLIVAGDVQPDAVMALAAEYYGTIPREEDLPERLRPAEPPQIAPRRITYTDPRVSQPYVVRSYLAPERDAGDQDTAAALVYLAELLGGSSFTSALGQALQFDTQTAVYTSAGYSGDSLDSTTFGVSIVPAAGVTLSEGEAAMDKVIADFMAADIDPAAMERIRTQLNAQEIYALDDVQGRAQRYGAALTQGLTIADVEAWPQVLQEVTAEDVKAAAELVFDLNQSVTGWVVANPEQAQ</sequence>
<keyword evidence="13" id="KW-1185">Reference proteome</keyword>
<feature type="domain" description="Peptidase M16 N-terminal" evidence="10">
    <location>
        <begin position="57"/>
        <end position="203"/>
    </location>
</feature>
<dbReference type="STRING" id="245187.SAMN04488003_102128"/>
<evidence type="ECO:0000256" key="3">
    <source>
        <dbReference type="ARBA" id="ARBA00022670"/>
    </source>
</evidence>
<evidence type="ECO:0000259" key="10">
    <source>
        <dbReference type="Pfam" id="PF00675"/>
    </source>
</evidence>
<keyword evidence="7" id="KW-0482">Metalloprotease</keyword>
<dbReference type="PROSITE" id="PS00143">
    <property type="entry name" value="INSULINASE"/>
    <property type="match status" value="1"/>
</dbReference>
<dbReference type="InterPro" id="IPR011765">
    <property type="entry name" value="Pept_M16_N"/>
</dbReference>
<reference evidence="12 13" key="1">
    <citation type="submission" date="2016-10" db="EMBL/GenBank/DDBJ databases">
        <authorList>
            <person name="de Groot N.N."/>
        </authorList>
    </citation>
    <scope>NUCLEOTIDE SEQUENCE [LARGE SCALE GENOMIC DNA]</scope>
    <source>
        <strain evidence="12 13">DSM 16213</strain>
    </source>
</reference>
<dbReference type="GO" id="GO:0004222">
    <property type="term" value="F:metalloendopeptidase activity"/>
    <property type="evidence" value="ECO:0007669"/>
    <property type="project" value="InterPro"/>
</dbReference>
<dbReference type="InterPro" id="IPR001431">
    <property type="entry name" value="Pept_M16_Zn_BS"/>
</dbReference>
<comment type="similarity">
    <text evidence="2 8">Belongs to the peptidase M16 family.</text>
</comment>
<dbReference type="AlphaFoldDB" id="A0A1H7ZW36"/>
<evidence type="ECO:0000256" key="6">
    <source>
        <dbReference type="ARBA" id="ARBA00022833"/>
    </source>
</evidence>
<dbReference type="SUPFAM" id="SSF63411">
    <property type="entry name" value="LuxS/MPP-like metallohydrolase"/>
    <property type="match status" value="2"/>
</dbReference>
<keyword evidence="4" id="KW-0479">Metal-binding</keyword>
<keyword evidence="3 12" id="KW-0645">Protease</keyword>
<feature type="signal peptide" evidence="9">
    <location>
        <begin position="1"/>
        <end position="19"/>
    </location>
</feature>
<evidence type="ECO:0000256" key="2">
    <source>
        <dbReference type="ARBA" id="ARBA00007261"/>
    </source>
</evidence>
<evidence type="ECO:0000256" key="5">
    <source>
        <dbReference type="ARBA" id="ARBA00022801"/>
    </source>
</evidence>
<feature type="domain" description="Peptidase M16 C-terminal" evidence="11">
    <location>
        <begin position="211"/>
        <end position="395"/>
    </location>
</feature>
<evidence type="ECO:0000256" key="4">
    <source>
        <dbReference type="ARBA" id="ARBA00022723"/>
    </source>
</evidence>
<dbReference type="InterPro" id="IPR007863">
    <property type="entry name" value="Peptidase_M16_C"/>
</dbReference>
<dbReference type="OrthoDB" id="9811314at2"/>
<dbReference type="InterPro" id="IPR050626">
    <property type="entry name" value="Peptidase_M16"/>
</dbReference>
<dbReference type="PANTHER" id="PTHR43690:SF17">
    <property type="entry name" value="PROTEIN YHJJ"/>
    <property type="match status" value="1"/>
</dbReference>
<dbReference type="RefSeq" id="WP_089898580.1">
    <property type="nucleotide sequence ID" value="NZ_FOCI01000002.1"/>
</dbReference>
<dbReference type="InterPro" id="IPR011249">
    <property type="entry name" value="Metalloenz_LuxS/M16"/>
</dbReference>
<dbReference type="Pfam" id="PF00675">
    <property type="entry name" value="Peptidase_M16"/>
    <property type="match status" value="1"/>
</dbReference>
<comment type="cofactor">
    <cofactor evidence="1">
        <name>Zn(2+)</name>
        <dbReference type="ChEBI" id="CHEBI:29105"/>
    </cofactor>
</comment>
<dbReference type="Proteomes" id="UP000199585">
    <property type="component" value="Unassembled WGS sequence"/>
</dbReference>
<dbReference type="Pfam" id="PF05193">
    <property type="entry name" value="Peptidase_M16_C"/>
    <property type="match status" value="1"/>
</dbReference>
<accession>A0A1H7ZW36</accession>
<dbReference type="PANTHER" id="PTHR43690">
    <property type="entry name" value="NARDILYSIN"/>
    <property type="match status" value="1"/>
</dbReference>
<dbReference type="EMBL" id="FOCI01000002">
    <property type="protein sequence ID" value="SEM61709.1"/>
    <property type="molecule type" value="Genomic_DNA"/>
</dbReference>
<evidence type="ECO:0000313" key="13">
    <source>
        <dbReference type="Proteomes" id="UP000199585"/>
    </source>
</evidence>
<evidence type="ECO:0000256" key="9">
    <source>
        <dbReference type="SAM" id="SignalP"/>
    </source>
</evidence>
<evidence type="ECO:0000256" key="8">
    <source>
        <dbReference type="RuleBase" id="RU004447"/>
    </source>
</evidence>
<evidence type="ECO:0000256" key="7">
    <source>
        <dbReference type="ARBA" id="ARBA00023049"/>
    </source>
</evidence>